<dbReference type="EMBL" id="ML211217">
    <property type="protein sequence ID" value="TFK86084.1"/>
    <property type="molecule type" value="Genomic_DNA"/>
</dbReference>
<dbReference type="Gene3D" id="1.20.120.1750">
    <property type="match status" value="1"/>
</dbReference>
<evidence type="ECO:0000256" key="5">
    <source>
        <dbReference type="ARBA" id="ARBA00022737"/>
    </source>
</evidence>
<evidence type="ECO:0000313" key="11">
    <source>
        <dbReference type="EMBL" id="TFK86084.1"/>
    </source>
</evidence>
<evidence type="ECO:0000313" key="12">
    <source>
        <dbReference type="Proteomes" id="UP000308197"/>
    </source>
</evidence>
<dbReference type="Proteomes" id="UP000308197">
    <property type="component" value="Unassembled WGS sequence"/>
</dbReference>
<keyword evidence="5" id="KW-0677">Repeat</keyword>
<dbReference type="AlphaFoldDB" id="A0A5C3P8U5"/>
<dbReference type="InterPro" id="IPR031127">
    <property type="entry name" value="E3_UB_ligase_RBR"/>
</dbReference>
<dbReference type="GO" id="GO:0016567">
    <property type="term" value="P:protein ubiquitination"/>
    <property type="evidence" value="ECO:0007669"/>
    <property type="project" value="InterPro"/>
</dbReference>
<evidence type="ECO:0000256" key="8">
    <source>
        <dbReference type="ARBA" id="ARBA00022833"/>
    </source>
</evidence>
<dbReference type="SUPFAM" id="SSF57850">
    <property type="entry name" value="RING/U-box"/>
    <property type="match status" value="3"/>
</dbReference>
<dbReference type="GO" id="GO:0061630">
    <property type="term" value="F:ubiquitin protein ligase activity"/>
    <property type="evidence" value="ECO:0007669"/>
    <property type="project" value="UniProtKB-EC"/>
</dbReference>
<keyword evidence="3" id="KW-0808">Transferase</keyword>
<keyword evidence="7" id="KW-0833">Ubl conjugation pathway</keyword>
<dbReference type="EC" id="2.3.2.31" evidence="2"/>
<dbReference type="CDD" id="cd22584">
    <property type="entry name" value="Rcat_RBR_unk"/>
    <property type="match status" value="1"/>
</dbReference>
<evidence type="ECO:0000256" key="3">
    <source>
        <dbReference type="ARBA" id="ARBA00022679"/>
    </source>
</evidence>
<dbReference type="InterPro" id="IPR044066">
    <property type="entry name" value="TRIAD_supradom"/>
</dbReference>
<dbReference type="CDD" id="cd22582">
    <property type="entry name" value="BRcat_RBR_unk"/>
    <property type="match status" value="1"/>
</dbReference>
<dbReference type="SMART" id="SM00647">
    <property type="entry name" value="IBR"/>
    <property type="match status" value="2"/>
</dbReference>
<dbReference type="GO" id="GO:0008270">
    <property type="term" value="F:zinc ion binding"/>
    <property type="evidence" value="ECO:0007669"/>
    <property type="project" value="UniProtKB-KW"/>
</dbReference>
<organism evidence="11 12">
    <name type="scientific">Polyporus arcularius HHB13444</name>
    <dbReference type="NCBI Taxonomy" id="1314778"/>
    <lineage>
        <taxon>Eukaryota</taxon>
        <taxon>Fungi</taxon>
        <taxon>Dikarya</taxon>
        <taxon>Basidiomycota</taxon>
        <taxon>Agaricomycotina</taxon>
        <taxon>Agaricomycetes</taxon>
        <taxon>Polyporales</taxon>
        <taxon>Polyporaceae</taxon>
        <taxon>Polyporus</taxon>
    </lineage>
</organism>
<dbReference type="InParanoid" id="A0A5C3P8U5"/>
<feature type="domain" description="RING-type" evidence="10">
    <location>
        <begin position="192"/>
        <end position="433"/>
    </location>
</feature>
<comment type="catalytic activity">
    <reaction evidence="1">
        <text>[E2 ubiquitin-conjugating enzyme]-S-ubiquitinyl-L-cysteine + [acceptor protein]-L-lysine = [E2 ubiquitin-conjugating enzyme]-L-cysteine + [acceptor protein]-N(6)-ubiquitinyl-L-lysine.</text>
        <dbReference type="EC" id="2.3.2.31"/>
    </reaction>
</comment>
<keyword evidence="8" id="KW-0862">Zinc</keyword>
<evidence type="ECO:0000256" key="7">
    <source>
        <dbReference type="ARBA" id="ARBA00022786"/>
    </source>
</evidence>
<evidence type="ECO:0000259" key="10">
    <source>
        <dbReference type="PROSITE" id="PS51873"/>
    </source>
</evidence>
<reference evidence="11 12" key="1">
    <citation type="journal article" date="2019" name="Nat. Ecol. Evol.">
        <title>Megaphylogeny resolves global patterns of mushroom evolution.</title>
        <authorList>
            <person name="Varga T."/>
            <person name="Krizsan K."/>
            <person name="Foldi C."/>
            <person name="Dima B."/>
            <person name="Sanchez-Garcia M."/>
            <person name="Sanchez-Ramirez S."/>
            <person name="Szollosi G.J."/>
            <person name="Szarkandi J.G."/>
            <person name="Papp V."/>
            <person name="Albert L."/>
            <person name="Andreopoulos W."/>
            <person name="Angelini C."/>
            <person name="Antonin V."/>
            <person name="Barry K.W."/>
            <person name="Bougher N.L."/>
            <person name="Buchanan P."/>
            <person name="Buyck B."/>
            <person name="Bense V."/>
            <person name="Catcheside P."/>
            <person name="Chovatia M."/>
            <person name="Cooper J."/>
            <person name="Damon W."/>
            <person name="Desjardin D."/>
            <person name="Finy P."/>
            <person name="Geml J."/>
            <person name="Haridas S."/>
            <person name="Hughes K."/>
            <person name="Justo A."/>
            <person name="Karasinski D."/>
            <person name="Kautmanova I."/>
            <person name="Kiss B."/>
            <person name="Kocsube S."/>
            <person name="Kotiranta H."/>
            <person name="LaButti K.M."/>
            <person name="Lechner B.E."/>
            <person name="Liimatainen K."/>
            <person name="Lipzen A."/>
            <person name="Lukacs Z."/>
            <person name="Mihaltcheva S."/>
            <person name="Morgado L.N."/>
            <person name="Niskanen T."/>
            <person name="Noordeloos M.E."/>
            <person name="Ohm R.A."/>
            <person name="Ortiz-Santana B."/>
            <person name="Ovrebo C."/>
            <person name="Racz N."/>
            <person name="Riley R."/>
            <person name="Savchenko A."/>
            <person name="Shiryaev A."/>
            <person name="Soop K."/>
            <person name="Spirin V."/>
            <person name="Szebenyi C."/>
            <person name="Tomsovsky M."/>
            <person name="Tulloss R.E."/>
            <person name="Uehling J."/>
            <person name="Grigoriev I.V."/>
            <person name="Vagvolgyi C."/>
            <person name="Papp T."/>
            <person name="Martin F.M."/>
            <person name="Miettinen O."/>
            <person name="Hibbett D.S."/>
            <person name="Nagy L.G."/>
        </authorList>
    </citation>
    <scope>NUCLEOTIDE SEQUENCE [LARGE SCALE GENOMIC DNA]</scope>
    <source>
        <strain evidence="11 12">HHB13444</strain>
    </source>
</reference>
<keyword evidence="4" id="KW-0479">Metal-binding</keyword>
<name>A0A5C3P8U5_9APHY</name>
<evidence type="ECO:0000256" key="2">
    <source>
        <dbReference type="ARBA" id="ARBA00012251"/>
    </source>
</evidence>
<dbReference type="InterPro" id="IPR002867">
    <property type="entry name" value="IBR_dom"/>
</dbReference>
<dbReference type="Pfam" id="PF01485">
    <property type="entry name" value="IBR"/>
    <property type="match status" value="2"/>
</dbReference>
<dbReference type="STRING" id="1314778.A0A5C3P8U5"/>
<dbReference type="PROSITE" id="PS51873">
    <property type="entry name" value="TRIAD"/>
    <property type="match status" value="1"/>
</dbReference>
<keyword evidence="6" id="KW-0863">Zinc-finger</keyword>
<dbReference type="PANTHER" id="PTHR11685">
    <property type="entry name" value="RBR FAMILY RING FINGER AND IBR DOMAIN-CONTAINING"/>
    <property type="match status" value="1"/>
</dbReference>
<evidence type="ECO:0000256" key="9">
    <source>
        <dbReference type="SAM" id="MobiDB-lite"/>
    </source>
</evidence>
<accession>A0A5C3P8U5</accession>
<evidence type="ECO:0000256" key="4">
    <source>
        <dbReference type="ARBA" id="ARBA00022723"/>
    </source>
</evidence>
<proteinExistence type="predicted"/>
<keyword evidence="12" id="KW-1185">Reference proteome</keyword>
<sequence length="583" mass="65455">MAEVLSTPNNDLVDELLIAKLLEEDMRLLESLRAAEEFQLNEALSTSALAAGRFPKKHRSDVLGRTDQDVVLDIFQAEITATKDALMAQALQHADDTNMATSRQYAQRLAAAEKKARLDAEFAKRLQQAFDDGEDDDEVMRDAESMLGQDEIDMIMASDMNEKGKGKGQAGVPHAGAPVKKEEGSESQLPSLQPTCGICMEPFQATHSPVAAARSANSSSRLQFGMHLPCPSSHGYCISCLNGYINSKLNPDGTGIASQSTVVFPIRCPECPIAEWPEGISDALAERVLSEKGMTLWHHQKLLDSLPRYYCPNPRCSTLVQVDEDAEDPQASCPSCNSVICVPCRVVWHEDLSCEEYQALPLDERSPEDQDALRLMRAKNWRRCPSCTMIVELTHGCNHITCRCKTEFCFKCGALWDVQPNRCSRVPSCDLWDEQLLLEERERRREEEREQGRPMGGIFPQAGAAVRNQHHLPPPPPYNAHPAPVYNHNPPRVAAGAFDWMDDPDILCTRHWFTANMINSLTCQYCDTKLTSIADLRYHLSRVRWHSVYACCGRFFKREEDLERHLDSVSVRFGGHLDTIRRN</sequence>
<evidence type="ECO:0000256" key="6">
    <source>
        <dbReference type="ARBA" id="ARBA00022771"/>
    </source>
</evidence>
<gene>
    <name evidence="11" type="ORF">K466DRAFT_165912</name>
</gene>
<protein>
    <recommendedName>
        <fullName evidence="2">RBR-type E3 ubiquitin transferase</fullName>
        <ecNumber evidence="2">2.3.2.31</ecNumber>
    </recommendedName>
</protein>
<evidence type="ECO:0000256" key="1">
    <source>
        <dbReference type="ARBA" id="ARBA00001798"/>
    </source>
</evidence>
<feature type="region of interest" description="Disordered" evidence="9">
    <location>
        <begin position="162"/>
        <end position="190"/>
    </location>
</feature>